<dbReference type="RefSeq" id="WP_309414986.1">
    <property type="nucleotide sequence ID" value="NZ_VKQN01000241.1"/>
</dbReference>
<dbReference type="Pfam" id="PF03412">
    <property type="entry name" value="Peptidase_C39"/>
    <property type="match status" value="1"/>
</dbReference>
<evidence type="ECO:0000313" key="7">
    <source>
        <dbReference type="EMBL" id="MDR4181164.1"/>
    </source>
</evidence>
<dbReference type="AlphaFoldDB" id="A0AB35PMS5"/>
<feature type="transmembrane region" description="Helical" evidence="5">
    <location>
        <begin position="17"/>
        <end position="36"/>
    </location>
</feature>
<dbReference type="Gene3D" id="3.90.70.10">
    <property type="entry name" value="Cysteine proteinases"/>
    <property type="match status" value="1"/>
</dbReference>
<dbReference type="InterPro" id="IPR005074">
    <property type="entry name" value="Peptidase_C39"/>
</dbReference>
<keyword evidence="3 5" id="KW-1133">Transmembrane helix</keyword>
<dbReference type="InterPro" id="IPR036640">
    <property type="entry name" value="ABC1_TM_sf"/>
</dbReference>
<feature type="non-terminal residue" evidence="7">
    <location>
        <position position="1"/>
    </location>
</feature>
<dbReference type="GO" id="GO:0006508">
    <property type="term" value="P:proteolysis"/>
    <property type="evidence" value="ECO:0007669"/>
    <property type="project" value="InterPro"/>
</dbReference>
<keyword evidence="2 5" id="KW-0812">Transmembrane</keyword>
<protein>
    <submittedName>
        <fullName evidence="7">Peptide cleavage/export ABC transporter</fullName>
    </submittedName>
</protein>
<evidence type="ECO:0000256" key="1">
    <source>
        <dbReference type="ARBA" id="ARBA00004651"/>
    </source>
</evidence>
<accession>A0AB35PMS5</accession>
<proteinExistence type="predicted"/>
<evidence type="ECO:0000256" key="5">
    <source>
        <dbReference type="SAM" id="Phobius"/>
    </source>
</evidence>
<comment type="caution">
    <text evidence="7">The sequence shown here is derived from an EMBL/GenBank/DDBJ whole genome shotgun (WGS) entry which is preliminary data.</text>
</comment>
<evidence type="ECO:0000313" key="8">
    <source>
        <dbReference type="Proteomes" id="UP001181533"/>
    </source>
</evidence>
<evidence type="ECO:0000256" key="2">
    <source>
        <dbReference type="ARBA" id="ARBA00022692"/>
    </source>
</evidence>
<feature type="non-terminal residue" evidence="7">
    <location>
        <position position="94"/>
    </location>
</feature>
<dbReference type="Proteomes" id="UP001181533">
    <property type="component" value="Unassembled WGS sequence"/>
</dbReference>
<reference evidence="7" key="1">
    <citation type="submission" date="2019-07" db="EMBL/GenBank/DDBJ databases">
        <title>Phylogenomic Reclassification of ATCC Bacillus Strains and Various Taxa within the Genus Bacillus.</title>
        <authorList>
            <person name="Riojas M.A."/>
            <person name="Frank A.M."/>
            <person name="Fenn S.L."/>
            <person name="King S.P."/>
            <person name="Brower S.M."/>
            <person name="Hazbon M.H."/>
        </authorList>
    </citation>
    <scope>NUCLEOTIDE SEQUENCE</scope>
    <source>
        <strain evidence="7">ATCC 35646</strain>
    </source>
</reference>
<feature type="transmembrane region" description="Helical" evidence="5">
    <location>
        <begin position="57"/>
        <end position="83"/>
    </location>
</feature>
<comment type="subcellular location">
    <subcellularLocation>
        <location evidence="1">Cell membrane</location>
        <topology evidence="1">Multi-pass membrane protein</topology>
    </subcellularLocation>
</comment>
<dbReference type="GO" id="GO:0005886">
    <property type="term" value="C:plasma membrane"/>
    <property type="evidence" value="ECO:0007669"/>
    <property type="project" value="UniProtKB-SubCell"/>
</dbReference>
<dbReference type="SUPFAM" id="SSF90123">
    <property type="entry name" value="ABC transporter transmembrane region"/>
    <property type="match status" value="1"/>
</dbReference>
<gene>
    <name evidence="7" type="ORF">FO599_35500</name>
</gene>
<feature type="domain" description="Peptidase C39" evidence="6">
    <location>
        <begin position="1"/>
        <end position="32"/>
    </location>
</feature>
<dbReference type="GO" id="GO:0008233">
    <property type="term" value="F:peptidase activity"/>
    <property type="evidence" value="ECO:0007669"/>
    <property type="project" value="InterPro"/>
</dbReference>
<dbReference type="EMBL" id="VKQN01000241">
    <property type="protein sequence ID" value="MDR4181164.1"/>
    <property type="molecule type" value="Genomic_DNA"/>
</dbReference>
<evidence type="ECO:0000259" key="6">
    <source>
        <dbReference type="Pfam" id="PF03412"/>
    </source>
</evidence>
<name>A0AB35PMS5_BACTU</name>
<organism evidence="7 8">
    <name type="scientific">Bacillus thuringiensis</name>
    <dbReference type="NCBI Taxonomy" id="1428"/>
    <lineage>
        <taxon>Bacteria</taxon>
        <taxon>Bacillati</taxon>
        <taxon>Bacillota</taxon>
        <taxon>Bacilli</taxon>
        <taxon>Bacillales</taxon>
        <taxon>Bacillaceae</taxon>
        <taxon>Bacillus</taxon>
        <taxon>Bacillus cereus group</taxon>
    </lineage>
</organism>
<dbReference type="GO" id="GO:0005524">
    <property type="term" value="F:ATP binding"/>
    <property type="evidence" value="ECO:0007669"/>
    <property type="project" value="InterPro"/>
</dbReference>
<keyword evidence="4 5" id="KW-0472">Membrane</keyword>
<evidence type="ECO:0000256" key="3">
    <source>
        <dbReference type="ARBA" id="ARBA00022989"/>
    </source>
</evidence>
<evidence type="ECO:0000256" key="4">
    <source>
        <dbReference type="ARBA" id="ARBA00023136"/>
    </source>
</evidence>
<sequence>IIADPGRGLVRYTKEEFLSIWTGVLLLMLPAANYKEYNERSTVKQDIFRLIAHQKSLIIHTILTSLIITILGITGAFYFQYIIDDILPNNSVGT</sequence>